<protein>
    <submittedName>
        <fullName evidence="2">Uncharacterized protein</fullName>
    </submittedName>
</protein>
<evidence type="ECO:0000313" key="3">
    <source>
        <dbReference type="Proteomes" id="UP001153069"/>
    </source>
</evidence>
<sequence length="188" mass="21536">MDDSNGHDGSQPADGMDQTGFPGNPWLKDLGKWLSGFDWKDHWPGDGEEYVENRWSQSFMDLIGEPYATTMKLHNKMYLIAKAHQPAFENNFWPMAVTQAPHPSNEMKQLMQELDLSFEEMKQVMRDHNHLEASIFYNSEDNIEHGILTKEGMISLDMISIFPDNLRVDMQNYNTYICGTIATAAAVE</sequence>
<gene>
    <name evidence="2" type="ORF">SEMRO_775_G200750.1</name>
</gene>
<dbReference type="EMBL" id="CAICTM010000774">
    <property type="protein sequence ID" value="CAB9516328.1"/>
    <property type="molecule type" value="Genomic_DNA"/>
</dbReference>
<dbReference type="Proteomes" id="UP001153069">
    <property type="component" value="Unassembled WGS sequence"/>
</dbReference>
<name>A0A9N8HMV7_9STRA</name>
<feature type="region of interest" description="Disordered" evidence="1">
    <location>
        <begin position="1"/>
        <end position="23"/>
    </location>
</feature>
<keyword evidence="3" id="KW-1185">Reference proteome</keyword>
<accession>A0A9N8HMV7</accession>
<reference evidence="2" key="1">
    <citation type="submission" date="2020-06" db="EMBL/GenBank/DDBJ databases">
        <authorList>
            <consortium name="Plant Systems Biology data submission"/>
        </authorList>
    </citation>
    <scope>NUCLEOTIDE SEQUENCE</scope>
    <source>
        <strain evidence="2">D6</strain>
    </source>
</reference>
<proteinExistence type="predicted"/>
<dbReference type="AlphaFoldDB" id="A0A9N8HMV7"/>
<comment type="caution">
    <text evidence="2">The sequence shown here is derived from an EMBL/GenBank/DDBJ whole genome shotgun (WGS) entry which is preliminary data.</text>
</comment>
<organism evidence="2 3">
    <name type="scientific">Seminavis robusta</name>
    <dbReference type="NCBI Taxonomy" id="568900"/>
    <lineage>
        <taxon>Eukaryota</taxon>
        <taxon>Sar</taxon>
        <taxon>Stramenopiles</taxon>
        <taxon>Ochrophyta</taxon>
        <taxon>Bacillariophyta</taxon>
        <taxon>Bacillariophyceae</taxon>
        <taxon>Bacillariophycidae</taxon>
        <taxon>Naviculales</taxon>
        <taxon>Naviculaceae</taxon>
        <taxon>Seminavis</taxon>
    </lineage>
</organism>
<evidence type="ECO:0000256" key="1">
    <source>
        <dbReference type="SAM" id="MobiDB-lite"/>
    </source>
</evidence>
<evidence type="ECO:0000313" key="2">
    <source>
        <dbReference type="EMBL" id="CAB9516328.1"/>
    </source>
</evidence>